<accession>A0A915EK36</accession>
<dbReference type="Proteomes" id="UP000887574">
    <property type="component" value="Unplaced"/>
</dbReference>
<dbReference type="AlphaFoldDB" id="A0A915EK36"/>
<evidence type="ECO:0000313" key="1">
    <source>
        <dbReference type="Proteomes" id="UP000887574"/>
    </source>
</evidence>
<dbReference type="WBParaSite" id="jg7582">
    <property type="protein sequence ID" value="jg7582"/>
    <property type="gene ID" value="jg7582"/>
</dbReference>
<reference evidence="2" key="1">
    <citation type="submission" date="2022-11" db="UniProtKB">
        <authorList>
            <consortium name="WormBaseParasite"/>
        </authorList>
    </citation>
    <scope>IDENTIFICATION</scope>
</reference>
<name>A0A915EK36_9BILA</name>
<protein>
    <submittedName>
        <fullName evidence="2">Uncharacterized protein</fullName>
    </submittedName>
</protein>
<organism evidence="1 2">
    <name type="scientific">Ditylenchus dipsaci</name>
    <dbReference type="NCBI Taxonomy" id="166011"/>
    <lineage>
        <taxon>Eukaryota</taxon>
        <taxon>Metazoa</taxon>
        <taxon>Ecdysozoa</taxon>
        <taxon>Nematoda</taxon>
        <taxon>Chromadorea</taxon>
        <taxon>Rhabditida</taxon>
        <taxon>Tylenchina</taxon>
        <taxon>Tylenchomorpha</taxon>
        <taxon>Sphaerularioidea</taxon>
        <taxon>Anguinidae</taxon>
        <taxon>Anguininae</taxon>
        <taxon>Ditylenchus</taxon>
    </lineage>
</organism>
<evidence type="ECO:0000313" key="2">
    <source>
        <dbReference type="WBParaSite" id="jg7582"/>
    </source>
</evidence>
<sequence>MKLKGSRASDCDLVFYGEKLEHYVRLSDVKQLNDSSYVYLIDGDGQQSSFANVEEIDKELASCKMLQKTISAEEEKKIYDIAQIIET</sequence>
<keyword evidence="1" id="KW-1185">Reference proteome</keyword>
<proteinExistence type="predicted"/>